<dbReference type="Proteomes" id="UP000077071">
    <property type="component" value="Chromosome"/>
</dbReference>
<keyword evidence="6" id="KW-1185">Reference proteome</keyword>
<dbReference type="AlphaFoldDB" id="A0A160KV61"/>
<dbReference type="KEGG" id="rtn:A6122_2498"/>
<feature type="domain" description="Transcriptional regulator LacI/GalR-like sensor" evidence="4">
    <location>
        <begin position="126"/>
        <end position="286"/>
    </location>
</feature>
<dbReference type="EMBL" id="CP015515">
    <property type="protein sequence ID" value="AND17613.1"/>
    <property type="molecule type" value="Genomic_DNA"/>
</dbReference>
<organism evidence="5 6">
    <name type="scientific">Rathayibacter tritici</name>
    <dbReference type="NCBI Taxonomy" id="33888"/>
    <lineage>
        <taxon>Bacteria</taxon>
        <taxon>Bacillati</taxon>
        <taxon>Actinomycetota</taxon>
        <taxon>Actinomycetes</taxon>
        <taxon>Micrococcales</taxon>
        <taxon>Microbacteriaceae</taxon>
        <taxon>Rathayibacter</taxon>
    </lineage>
</organism>
<keyword evidence="2" id="KW-0238">DNA-binding</keyword>
<dbReference type="PATRIC" id="fig|33888.3.peg.2796"/>
<dbReference type="GO" id="GO:0000976">
    <property type="term" value="F:transcription cis-regulatory region binding"/>
    <property type="evidence" value="ECO:0007669"/>
    <property type="project" value="TreeGrafter"/>
</dbReference>
<protein>
    <recommendedName>
        <fullName evidence="4">Transcriptional regulator LacI/GalR-like sensor domain-containing protein</fullName>
    </recommendedName>
</protein>
<dbReference type="CDD" id="cd06267">
    <property type="entry name" value="PBP1_LacI_sugar_binding-like"/>
    <property type="match status" value="1"/>
</dbReference>
<dbReference type="RefSeq" id="WP_167542390.1">
    <property type="nucleotide sequence ID" value="NZ_CP015515.1"/>
</dbReference>
<gene>
    <name evidence="5" type="ORF">A6122_2498</name>
</gene>
<dbReference type="PANTHER" id="PTHR30146:SF153">
    <property type="entry name" value="LACTOSE OPERON REPRESSOR"/>
    <property type="match status" value="1"/>
</dbReference>
<dbReference type="PANTHER" id="PTHR30146">
    <property type="entry name" value="LACI-RELATED TRANSCRIPTIONAL REPRESSOR"/>
    <property type="match status" value="1"/>
</dbReference>
<dbReference type="Gene3D" id="3.40.50.2300">
    <property type="match status" value="2"/>
</dbReference>
<dbReference type="InterPro" id="IPR046335">
    <property type="entry name" value="LacI/GalR-like_sensor"/>
</dbReference>
<name>A0A160KV61_9MICO</name>
<accession>A0A160KV61</accession>
<keyword evidence="1" id="KW-0805">Transcription regulation</keyword>
<evidence type="ECO:0000259" key="4">
    <source>
        <dbReference type="Pfam" id="PF13377"/>
    </source>
</evidence>
<dbReference type="SUPFAM" id="SSF53822">
    <property type="entry name" value="Periplasmic binding protein-like I"/>
    <property type="match status" value="1"/>
</dbReference>
<evidence type="ECO:0000256" key="2">
    <source>
        <dbReference type="ARBA" id="ARBA00023125"/>
    </source>
</evidence>
<sequence>MSTGAAPAVREPTPPMPERPGLIGVLLGDFEPFSTEVLQGVAAALHGTRFDVIASSGASHRETSGWELDSLRRLADARAEGAILVTPSSVIPSCSLPLVVVDPLTAQTELPSVATDDFGGALLAMRHLIGLGHRRIGHIAGRPGLESSHRRGAGYQRALADAGLAYDPALVRVGYYRHDPALIAARELLALPERPSAVFAANDASAIAVIEAARTLGIAVPEQLSVVGYDDVPGASRIVPALTTVRQPLHRVGRAAARAVMTLIGGGAVQEPHLLLRNRLVLRESTVAAAEGDLSPAVQAAGIRSAP</sequence>
<dbReference type="InterPro" id="IPR028082">
    <property type="entry name" value="Peripla_BP_I"/>
</dbReference>
<dbReference type="Pfam" id="PF13377">
    <property type="entry name" value="Peripla_BP_3"/>
    <property type="match status" value="1"/>
</dbReference>
<dbReference type="GO" id="GO:0003700">
    <property type="term" value="F:DNA-binding transcription factor activity"/>
    <property type="evidence" value="ECO:0007669"/>
    <property type="project" value="TreeGrafter"/>
</dbReference>
<keyword evidence="3" id="KW-0804">Transcription</keyword>
<proteinExistence type="predicted"/>
<reference evidence="5 6" key="1">
    <citation type="submission" date="2016-05" db="EMBL/GenBank/DDBJ databases">
        <title>Complete genome sequence of Rathayibacter tritici NCPPB 1953.</title>
        <authorList>
            <person name="Park J."/>
            <person name="Lee H.-H."/>
            <person name="Lee S.-W."/>
            <person name="Seo Y.-S."/>
        </authorList>
    </citation>
    <scope>NUCLEOTIDE SEQUENCE [LARGE SCALE GENOMIC DNA]</scope>
    <source>
        <strain evidence="5 6">NCPPB 1953</strain>
    </source>
</reference>
<evidence type="ECO:0000313" key="5">
    <source>
        <dbReference type="EMBL" id="AND17613.1"/>
    </source>
</evidence>
<dbReference type="STRING" id="33888.A6122_2498"/>
<evidence type="ECO:0000256" key="1">
    <source>
        <dbReference type="ARBA" id="ARBA00023015"/>
    </source>
</evidence>
<evidence type="ECO:0000256" key="3">
    <source>
        <dbReference type="ARBA" id="ARBA00023163"/>
    </source>
</evidence>
<evidence type="ECO:0000313" key="6">
    <source>
        <dbReference type="Proteomes" id="UP000077071"/>
    </source>
</evidence>